<protein>
    <submittedName>
        <fullName evidence="1">Uncharacterized protein</fullName>
    </submittedName>
</protein>
<reference evidence="1" key="1">
    <citation type="journal article" date="2016" name="Nature">
        <title>Redefining the invertebrate RNA virosphere.</title>
        <authorList>
            <person name="Shi M."/>
            <person name="Lin X.D."/>
            <person name="Tian J.H."/>
            <person name="Chen L.J."/>
            <person name="Chen X."/>
            <person name="Li C.X."/>
            <person name="Qin X.C."/>
            <person name="Li J."/>
            <person name="Cao J.P."/>
            <person name="Eden J.S."/>
            <person name="Buchmann J."/>
            <person name="Wang W."/>
            <person name="Xu J."/>
            <person name="Holmes E.C."/>
            <person name="Zhang Y.Z."/>
        </authorList>
    </citation>
    <scope>NUCLEOTIDE SEQUENCE</scope>
    <source>
        <strain evidence="1">WZSLuoI79939</strain>
    </source>
</reference>
<proteinExistence type="predicted"/>
<dbReference type="EMBL" id="KX883622">
    <property type="protein sequence ID" value="APG77298.1"/>
    <property type="molecule type" value="Genomic_RNA"/>
</dbReference>
<name>A0A1L3KIP6_9VIRU</name>
<sequence>MLAKKVGLSYQLADQETIDSFVADYSLGPSDYSYLGGNPWSEIGTVPLDSRLGISPNTSLHGSVNYNTSSLSMETLSFFIEQNWSAFAFQQKTIDGQVCYIYRLYANGTAYYPIIARDGLGPTIFDTNSFSYLYKSGDIRPGTLSAERDLFNEIAYGDKRLVNLHNNT</sequence>
<evidence type="ECO:0000313" key="1">
    <source>
        <dbReference type="EMBL" id="APG77298.1"/>
    </source>
</evidence>
<accession>A0A1L3KIP6</accession>
<organism evidence="1">
    <name type="scientific">Wenzhou levi-like virus 3</name>
    <dbReference type="NCBI Taxonomy" id="1923569"/>
    <lineage>
        <taxon>Viruses</taxon>
        <taxon>Riboviria</taxon>
    </lineage>
</organism>